<keyword evidence="9" id="KW-1185">Reference proteome</keyword>
<evidence type="ECO:0000256" key="4">
    <source>
        <dbReference type="PROSITE-ProRule" id="PRU00288"/>
    </source>
</evidence>
<dbReference type="GO" id="GO:0008270">
    <property type="term" value="F:zinc ion binding"/>
    <property type="evidence" value="ECO:0007669"/>
    <property type="project" value="UniProtKB-KW"/>
</dbReference>
<evidence type="ECO:0000256" key="3">
    <source>
        <dbReference type="ARBA" id="ARBA00022833"/>
    </source>
</evidence>
<dbReference type="Gene3D" id="1.10.220.150">
    <property type="entry name" value="Arf GTPase activating protein"/>
    <property type="match status" value="1"/>
</dbReference>
<dbReference type="SMART" id="SM00105">
    <property type="entry name" value="ArfGap"/>
    <property type="match status" value="1"/>
</dbReference>
<evidence type="ECO:0000256" key="1">
    <source>
        <dbReference type="ARBA" id="ARBA00022723"/>
    </source>
</evidence>
<dbReference type="PANTHER" id="PTHR23180:SF399">
    <property type="entry name" value="BLOWN FUSE, ISOFORM A-RELATED"/>
    <property type="match status" value="1"/>
</dbReference>
<dbReference type="PROSITE" id="PS50115">
    <property type="entry name" value="ARFGAP"/>
    <property type="match status" value="1"/>
</dbReference>
<keyword evidence="2 4" id="KW-0863">Zinc-finger</keyword>
<feature type="domain" description="Arf-GAP" evidence="7">
    <location>
        <begin position="124"/>
        <end position="276"/>
    </location>
</feature>
<sequence length="276" mass="31340">MEESVPSSEAEAVSSVEAEDTWESMKDLATLENADECIKCVDYILLPEIFQHFSGMLSDPDVMMEGYLSKRSSNAFETWNKRWFQIKDNELESRPSSSRKSENRKSETDVNNMQSGVLAVAVALSTFEQIRRVPGNERCANCGSEQPKWVSINLVVVLCFECSGVHHSTPQFRSTNFQGPTMDSIDPELRGVLLSLGNSQVNAVFFAHLLDKDAVPHPAVDNSNRQELERWAKRLGLALLSKIALWRYFDRTKQAVDNVFSTHESQILDRVRREYE</sequence>
<evidence type="ECO:0000256" key="5">
    <source>
        <dbReference type="SAM" id="MobiDB-lite"/>
    </source>
</evidence>
<name>A0A0B1T2K3_OESDE</name>
<evidence type="ECO:0000256" key="2">
    <source>
        <dbReference type="ARBA" id="ARBA00022771"/>
    </source>
</evidence>
<proteinExistence type="predicted"/>
<dbReference type="InterPro" id="IPR037278">
    <property type="entry name" value="ARFGAP/RecO"/>
</dbReference>
<dbReference type="GO" id="GO:0005096">
    <property type="term" value="F:GTPase activator activity"/>
    <property type="evidence" value="ECO:0007669"/>
    <property type="project" value="InterPro"/>
</dbReference>
<dbReference type="InterPro" id="IPR045258">
    <property type="entry name" value="ACAP1/2/3-like"/>
</dbReference>
<dbReference type="SUPFAM" id="SSF57863">
    <property type="entry name" value="ArfGap/RecO-like zinc finger"/>
    <property type="match status" value="1"/>
</dbReference>
<dbReference type="Gene3D" id="2.30.29.30">
    <property type="entry name" value="Pleckstrin-homology domain (PH domain)/Phosphotyrosine-binding domain (PTB)"/>
    <property type="match status" value="1"/>
</dbReference>
<dbReference type="AlphaFoldDB" id="A0A0B1T2K3"/>
<dbReference type="Pfam" id="PF01412">
    <property type="entry name" value="ArfGap"/>
    <property type="match status" value="1"/>
</dbReference>
<keyword evidence="1" id="KW-0479">Metal-binding</keyword>
<dbReference type="PROSITE" id="PS50003">
    <property type="entry name" value="PH_DOMAIN"/>
    <property type="match status" value="1"/>
</dbReference>
<dbReference type="PANTHER" id="PTHR23180">
    <property type="entry name" value="CENTAURIN/ARF"/>
    <property type="match status" value="1"/>
</dbReference>
<feature type="compositionally biased region" description="Basic and acidic residues" evidence="5">
    <location>
        <begin position="91"/>
        <end position="108"/>
    </location>
</feature>
<dbReference type="InterPro" id="IPR038508">
    <property type="entry name" value="ArfGAP_dom_sf"/>
</dbReference>
<evidence type="ECO:0000259" key="6">
    <source>
        <dbReference type="PROSITE" id="PS50003"/>
    </source>
</evidence>
<dbReference type="InterPro" id="IPR001849">
    <property type="entry name" value="PH_domain"/>
</dbReference>
<feature type="domain" description="PH" evidence="6">
    <location>
        <begin position="61"/>
        <end position="91"/>
    </location>
</feature>
<dbReference type="InterPro" id="IPR011993">
    <property type="entry name" value="PH-like_dom_sf"/>
</dbReference>
<dbReference type="SUPFAM" id="SSF50729">
    <property type="entry name" value="PH domain-like"/>
    <property type="match status" value="1"/>
</dbReference>
<organism evidence="8 9">
    <name type="scientific">Oesophagostomum dentatum</name>
    <name type="common">Nodular worm</name>
    <dbReference type="NCBI Taxonomy" id="61180"/>
    <lineage>
        <taxon>Eukaryota</taxon>
        <taxon>Metazoa</taxon>
        <taxon>Ecdysozoa</taxon>
        <taxon>Nematoda</taxon>
        <taxon>Chromadorea</taxon>
        <taxon>Rhabditida</taxon>
        <taxon>Rhabditina</taxon>
        <taxon>Rhabditomorpha</taxon>
        <taxon>Strongyloidea</taxon>
        <taxon>Strongylidae</taxon>
        <taxon>Oesophagostomum</taxon>
    </lineage>
</organism>
<feature type="region of interest" description="Disordered" evidence="5">
    <location>
        <begin position="91"/>
        <end position="110"/>
    </location>
</feature>
<dbReference type="Proteomes" id="UP000053660">
    <property type="component" value="Unassembled WGS sequence"/>
</dbReference>
<keyword evidence="3" id="KW-0862">Zinc</keyword>
<evidence type="ECO:0000313" key="9">
    <source>
        <dbReference type="Proteomes" id="UP000053660"/>
    </source>
</evidence>
<dbReference type="InterPro" id="IPR001164">
    <property type="entry name" value="ArfGAP_dom"/>
</dbReference>
<protein>
    <submittedName>
        <fullName evidence="8">Putative GTP-ase activating protein</fullName>
    </submittedName>
</protein>
<reference evidence="8 9" key="1">
    <citation type="submission" date="2014-03" db="EMBL/GenBank/DDBJ databases">
        <title>Draft genome of the hookworm Oesophagostomum dentatum.</title>
        <authorList>
            <person name="Mitreva M."/>
        </authorList>
    </citation>
    <scope>NUCLEOTIDE SEQUENCE [LARGE SCALE GENOMIC DNA]</scope>
    <source>
        <strain evidence="8 9">OD-Hann</strain>
    </source>
</reference>
<feature type="non-terminal residue" evidence="8">
    <location>
        <position position="276"/>
    </location>
</feature>
<evidence type="ECO:0000259" key="7">
    <source>
        <dbReference type="PROSITE" id="PS50115"/>
    </source>
</evidence>
<gene>
    <name evidence="8" type="ORF">OESDEN_10571</name>
</gene>
<dbReference type="EMBL" id="KN554006">
    <property type="protein sequence ID" value="KHJ89600.1"/>
    <property type="molecule type" value="Genomic_DNA"/>
</dbReference>
<dbReference type="OrthoDB" id="10070851at2759"/>
<dbReference type="PRINTS" id="PR00405">
    <property type="entry name" value="REVINTRACTNG"/>
</dbReference>
<evidence type="ECO:0000313" key="8">
    <source>
        <dbReference type="EMBL" id="KHJ89600.1"/>
    </source>
</evidence>
<accession>A0A0B1T2K3</accession>